<evidence type="ECO:0000313" key="4">
    <source>
        <dbReference type="Proteomes" id="UP000000304"/>
    </source>
</evidence>
<evidence type="ECO:0000313" key="3">
    <source>
        <dbReference type="EMBL" id="KMZ00728.1"/>
    </source>
</evidence>
<reference evidence="3" key="3">
    <citation type="journal article" date="2013" name="Genome Res.">
        <title>A second-generation assembly of the Drosophila simulans genome provides new insights into patterns of lineage-specific divergence.</title>
        <authorList>
            <person name="Hu T.T."/>
            <person name="Eisen M.B."/>
            <person name="Thornton K.R."/>
            <person name="Andolfatto P."/>
        </authorList>
    </citation>
    <scope>NUCLEOTIDE SEQUENCE [LARGE SCALE GENOMIC DNA]</scope>
    <source>
        <strain evidence="3">W501</strain>
    </source>
</reference>
<organism evidence="2 4">
    <name type="scientific">Drosophila simulans</name>
    <name type="common">Fruit fly</name>
    <dbReference type="NCBI Taxonomy" id="7240"/>
    <lineage>
        <taxon>Eukaryota</taxon>
        <taxon>Metazoa</taxon>
        <taxon>Ecdysozoa</taxon>
        <taxon>Arthropoda</taxon>
        <taxon>Hexapoda</taxon>
        <taxon>Insecta</taxon>
        <taxon>Pterygota</taxon>
        <taxon>Neoptera</taxon>
        <taxon>Endopterygota</taxon>
        <taxon>Diptera</taxon>
        <taxon>Brachycera</taxon>
        <taxon>Muscomorpha</taxon>
        <taxon>Ephydroidea</taxon>
        <taxon>Drosophilidae</taxon>
        <taxon>Drosophila</taxon>
        <taxon>Sophophora</taxon>
    </lineage>
</organism>
<dbReference type="STRING" id="7240.B4QRV9"/>
<reference evidence="2 4" key="1">
    <citation type="journal article" date="2007" name="Nature">
        <title>Evolution of genes and genomes on the Drosophila phylogeny.</title>
        <authorList>
            <consortium name="Drosophila 12 Genomes Consortium"/>
            <person name="Clark A.G."/>
            <person name="Eisen M.B."/>
            <person name="Smith D.R."/>
            <person name="Bergman C.M."/>
            <person name="Oliver B."/>
            <person name="Markow T.A."/>
            <person name="Kaufman T.C."/>
            <person name="Kellis M."/>
            <person name="Gelbart W."/>
            <person name="Iyer V.N."/>
            <person name="Pollard D.A."/>
            <person name="Sackton T.B."/>
            <person name="Larracuente A.M."/>
            <person name="Singh N.D."/>
            <person name="Abad J.P."/>
            <person name="Abt D.N."/>
            <person name="Adryan B."/>
            <person name="Aguade M."/>
            <person name="Akashi H."/>
            <person name="Anderson W.W."/>
            <person name="Aquadro C.F."/>
            <person name="Ardell D.H."/>
            <person name="Arguello R."/>
            <person name="Artieri C.G."/>
            <person name="Barbash D.A."/>
            <person name="Barker D."/>
            <person name="Barsanti P."/>
            <person name="Batterham P."/>
            <person name="Batzoglou S."/>
            <person name="Begun D."/>
            <person name="Bhutkar A."/>
            <person name="Blanco E."/>
            <person name="Bosak S.A."/>
            <person name="Bradley R.K."/>
            <person name="Brand A.D."/>
            <person name="Brent M.R."/>
            <person name="Brooks A.N."/>
            <person name="Brown R.H."/>
            <person name="Butlin R.K."/>
            <person name="Caggese C."/>
            <person name="Calvi B.R."/>
            <person name="Bernardo de Carvalho A."/>
            <person name="Caspi A."/>
            <person name="Castrezana S."/>
            <person name="Celniker S.E."/>
            <person name="Chang J.L."/>
            <person name="Chapple C."/>
            <person name="Chatterji S."/>
            <person name="Chinwalla A."/>
            <person name="Civetta A."/>
            <person name="Clifton S.W."/>
            <person name="Comeron J.M."/>
            <person name="Costello J.C."/>
            <person name="Coyne J.A."/>
            <person name="Daub J."/>
            <person name="David R.G."/>
            <person name="Delcher A.L."/>
            <person name="Delehaunty K."/>
            <person name="Do C.B."/>
            <person name="Ebling H."/>
            <person name="Edwards K."/>
            <person name="Eickbush T."/>
            <person name="Evans J.D."/>
            <person name="Filipski A."/>
            <person name="Findeiss S."/>
            <person name="Freyhult E."/>
            <person name="Fulton L."/>
            <person name="Fulton R."/>
            <person name="Garcia A.C."/>
            <person name="Gardiner A."/>
            <person name="Garfield D.A."/>
            <person name="Garvin B.E."/>
            <person name="Gibson G."/>
            <person name="Gilbert D."/>
            <person name="Gnerre S."/>
            <person name="Godfrey J."/>
            <person name="Good R."/>
            <person name="Gotea V."/>
            <person name="Gravely B."/>
            <person name="Greenberg A.J."/>
            <person name="Griffiths-Jones S."/>
            <person name="Gross S."/>
            <person name="Guigo R."/>
            <person name="Gustafson E.A."/>
            <person name="Haerty W."/>
            <person name="Hahn M.W."/>
            <person name="Halligan D.L."/>
            <person name="Halpern A.L."/>
            <person name="Halter G.M."/>
            <person name="Han M.V."/>
            <person name="Heger A."/>
            <person name="Hillier L."/>
            <person name="Hinrichs A.S."/>
            <person name="Holmes I."/>
            <person name="Hoskins R.A."/>
            <person name="Hubisz M.J."/>
            <person name="Hultmark D."/>
            <person name="Huntley M.A."/>
            <person name="Jaffe D.B."/>
            <person name="Jagadeeshan S."/>
            <person name="Jeck W.R."/>
            <person name="Johnson J."/>
            <person name="Jones C.D."/>
            <person name="Jordan W.C."/>
            <person name="Karpen G.H."/>
            <person name="Kataoka E."/>
            <person name="Keightley P.D."/>
            <person name="Kheradpour P."/>
            <person name="Kirkness E.F."/>
            <person name="Koerich L.B."/>
            <person name="Kristiansen K."/>
            <person name="Kudrna D."/>
            <person name="Kulathinal R.J."/>
            <person name="Kumar S."/>
            <person name="Kwok R."/>
            <person name="Lander E."/>
            <person name="Langley C.H."/>
            <person name="Lapoint R."/>
            <person name="Lazzaro B.P."/>
            <person name="Lee S.J."/>
            <person name="Levesque L."/>
            <person name="Li R."/>
            <person name="Lin C.F."/>
            <person name="Lin M.F."/>
            <person name="Lindblad-Toh K."/>
            <person name="Llopart A."/>
            <person name="Long M."/>
            <person name="Low L."/>
            <person name="Lozovsky E."/>
            <person name="Lu J."/>
            <person name="Luo M."/>
            <person name="Machado C.A."/>
            <person name="Makalowski W."/>
            <person name="Marzo M."/>
            <person name="Matsuda M."/>
            <person name="Matzkin L."/>
            <person name="McAllister B."/>
            <person name="McBride C.S."/>
            <person name="McKernan B."/>
            <person name="McKernan K."/>
            <person name="Mendez-Lago M."/>
            <person name="Minx P."/>
            <person name="Mollenhauer M.U."/>
            <person name="Montooth K."/>
            <person name="Mount S.M."/>
            <person name="Mu X."/>
            <person name="Myers E."/>
            <person name="Negre B."/>
            <person name="Newfeld S."/>
            <person name="Nielsen R."/>
            <person name="Noor M.A."/>
            <person name="O'Grady P."/>
            <person name="Pachter L."/>
            <person name="Papaceit M."/>
            <person name="Parisi M.J."/>
            <person name="Parisi M."/>
            <person name="Parts L."/>
            <person name="Pedersen J.S."/>
            <person name="Pesole G."/>
            <person name="Phillippy A.M."/>
            <person name="Ponting C.P."/>
            <person name="Pop M."/>
            <person name="Porcelli D."/>
            <person name="Powell J.R."/>
            <person name="Prohaska S."/>
            <person name="Pruitt K."/>
            <person name="Puig M."/>
            <person name="Quesneville H."/>
            <person name="Ram K.R."/>
            <person name="Rand D."/>
            <person name="Rasmussen M.D."/>
            <person name="Reed L.K."/>
            <person name="Reenan R."/>
            <person name="Reily A."/>
            <person name="Remington K.A."/>
            <person name="Rieger T.T."/>
            <person name="Ritchie M.G."/>
            <person name="Robin C."/>
            <person name="Rogers Y.H."/>
            <person name="Rohde C."/>
            <person name="Rozas J."/>
            <person name="Rubenfield M.J."/>
            <person name="Ruiz A."/>
            <person name="Russo S."/>
            <person name="Salzberg S.L."/>
            <person name="Sanchez-Gracia A."/>
            <person name="Saranga D.J."/>
            <person name="Sato H."/>
            <person name="Schaeffer S.W."/>
            <person name="Schatz M.C."/>
            <person name="Schlenke T."/>
            <person name="Schwartz R."/>
            <person name="Segarra C."/>
            <person name="Singh R.S."/>
            <person name="Sirot L."/>
            <person name="Sirota M."/>
            <person name="Sisneros N.B."/>
            <person name="Smith C.D."/>
            <person name="Smith T.F."/>
            <person name="Spieth J."/>
            <person name="Stage D.E."/>
            <person name="Stark A."/>
            <person name="Stephan W."/>
            <person name="Strausberg R.L."/>
            <person name="Strempel S."/>
            <person name="Sturgill D."/>
            <person name="Sutton G."/>
            <person name="Sutton G.G."/>
            <person name="Tao W."/>
            <person name="Teichmann S."/>
            <person name="Tobari Y.N."/>
            <person name="Tomimura Y."/>
            <person name="Tsolas J.M."/>
            <person name="Valente V.L."/>
            <person name="Venter E."/>
            <person name="Venter J.C."/>
            <person name="Vicario S."/>
            <person name="Vieira F.G."/>
            <person name="Vilella A.J."/>
            <person name="Villasante A."/>
            <person name="Walenz B."/>
            <person name="Wang J."/>
            <person name="Wasserman M."/>
            <person name="Watts T."/>
            <person name="Wilson D."/>
            <person name="Wilson R.K."/>
            <person name="Wing R.A."/>
            <person name="Wolfner M.F."/>
            <person name="Wong A."/>
            <person name="Wong G.K."/>
            <person name="Wu C.I."/>
            <person name="Wu G."/>
            <person name="Yamamoto D."/>
            <person name="Yang H.P."/>
            <person name="Yang S.P."/>
            <person name="Yorke J.A."/>
            <person name="Yoshida K."/>
            <person name="Zdobnov E."/>
            <person name="Zhang P."/>
            <person name="Zhang Y."/>
            <person name="Zimin A.V."/>
            <person name="Baldwin J."/>
            <person name="Abdouelleil A."/>
            <person name="Abdulkadir J."/>
            <person name="Abebe A."/>
            <person name="Abera B."/>
            <person name="Abreu J."/>
            <person name="Acer S.C."/>
            <person name="Aftuck L."/>
            <person name="Alexander A."/>
            <person name="An P."/>
            <person name="Anderson E."/>
            <person name="Anderson S."/>
            <person name="Arachi H."/>
            <person name="Azer M."/>
            <person name="Bachantsang P."/>
            <person name="Barry A."/>
            <person name="Bayul T."/>
            <person name="Berlin A."/>
            <person name="Bessette D."/>
            <person name="Bloom T."/>
            <person name="Blye J."/>
            <person name="Boguslavskiy L."/>
            <person name="Bonnet C."/>
            <person name="Boukhgalter B."/>
            <person name="Bourzgui I."/>
            <person name="Brown A."/>
            <person name="Cahill P."/>
            <person name="Channer S."/>
            <person name="Cheshatsang Y."/>
            <person name="Chuda L."/>
            <person name="Citroen M."/>
            <person name="Collymore A."/>
            <person name="Cooke P."/>
            <person name="Costello M."/>
            <person name="D'Aco K."/>
            <person name="Daza R."/>
            <person name="De Haan G."/>
            <person name="DeGray S."/>
            <person name="DeMaso C."/>
            <person name="Dhargay N."/>
            <person name="Dooley K."/>
            <person name="Dooley E."/>
            <person name="Doricent M."/>
            <person name="Dorje P."/>
            <person name="Dorjee K."/>
            <person name="Dupes A."/>
            <person name="Elong R."/>
            <person name="Falk J."/>
            <person name="Farina A."/>
            <person name="Faro S."/>
            <person name="Ferguson D."/>
            <person name="Fisher S."/>
            <person name="Foley C.D."/>
            <person name="Franke A."/>
            <person name="Friedrich D."/>
            <person name="Gadbois L."/>
            <person name="Gearin G."/>
            <person name="Gearin C.R."/>
            <person name="Giannoukos G."/>
            <person name="Goode T."/>
            <person name="Graham J."/>
            <person name="Grandbois E."/>
            <person name="Grewal S."/>
            <person name="Gyaltsen K."/>
            <person name="Hafez N."/>
            <person name="Hagos B."/>
            <person name="Hall J."/>
            <person name="Henson C."/>
            <person name="Hollinger A."/>
            <person name="Honan T."/>
            <person name="Huard M.D."/>
            <person name="Hughes L."/>
            <person name="Hurhula B."/>
            <person name="Husby M.E."/>
            <person name="Kamat A."/>
            <person name="Kanga B."/>
            <person name="Kashin S."/>
            <person name="Khazanovich D."/>
            <person name="Kisner P."/>
            <person name="Lance K."/>
            <person name="Lara M."/>
            <person name="Lee W."/>
            <person name="Lennon N."/>
            <person name="Letendre F."/>
            <person name="LeVine R."/>
            <person name="Lipovsky A."/>
            <person name="Liu X."/>
            <person name="Liu J."/>
            <person name="Liu S."/>
            <person name="Lokyitsang T."/>
            <person name="Lokyitsang Y."/>
            <person name="Lubonja R."/>
            <person name="Lui A."/>
            <person name="MacDonald P."/>
            <person name="Magnisalis V."/>
            <person name="Maru K."/>
            <person name="Matthews C."/>
            <person name="McCusker W."/>
            <person name="McDonough S."/>
            <person name="Mehta T."/>
            <person name="Meldrim J."/>
            <person name="Meneus L."/>
            <person name="Mihai O."/>
            <person name="Mihalev A."/>
            <person name="Mihova T."/>
            <person name="Mittelman R."/>
            <person name="Mlenga V."/>
            <person name="Montmayeur A."/>
            <person name="Mulrain L."/>
            <person name="Navidi A."/>
            <person name="Naylor J."/>
            <person name="Negash T."/>
            <person name="Nguyen T."/>
            <person name="Nguyen N."/>
            <person name="Nicol R."/>
            <person name="Norbu C."/>
            <person name="Norbu N."/>
            <person name="Novod N."/>
            <person name="O'Neill B."/>
            <person name="Osman S."/>
            <person name="Markiewicz E."/>
            <person name="Oyono O.L."/>
            <person name="Patti C."/>
            <person name="Phunkhang P."/>
            <person name="Pierre F."/>
            <person name="Priest M."/>
            <person name="Raghuraman S."/>
            <person name="Rege F."/>
            <person name="Reyes R."/>
            <person name="Rise C."/>
            <person name="Rogov P."/>
            <person name="Ross K."/>
            <person name="Ryan E."/>
            <person name="Settipalli S."/>
            <person name="Shea T."/>
            <person name="Sherpa N."/>
            <person name="Shi L."/>
            <person name="Shih D."/>
            <person name="Sparrow T."/>
            <person name="Spaulding J."/>
            <person name="Stalker J."/>
            <person name="Stange-Thomann N."/>
            <person name="Stavropoulos S."/>
            <person name="Stone C."/>
            <person name="Strader C."/>
            <person name="Tesfaye S."/>
            <person name="Thomson T."/>
            <person name="Thoulutsang Y."/>
            <person name="Thoulutsang D."/>
            <person name="Topham K."/>
            <person name="Topping I."/>
            <person name="Tsamla T."/>
            <person name="Vassiliev H."/>
            <person name="Vo A."/>
            <person name="Wangchuk T."/>
            <person name="Wangdi T."/>
            <person name="Weiand M."/>
            <person name="Wilkinson J."/>
            <person name="Wilson A."/>
            <person name="Yadav S."/>
            <person name="Young G."/>
            <person name="Yu Q."/>
            <person name="Zembek L."/>
            <person name="Zhong D."/>
            <person name="Zimmer A."/>
            <person name="Zwirko Z."/>
            <person name="Jaffe D.B."/>
            <person name="Alvarez P."/>
            <person name="Brockman W."/>
            <person name="Butler J."/>
            <person name="Chin C."/>
            <person name="Gnerre S."/>
            <person name="Grabherr M."/>
            <person name="Kleber M."/>
            <person name="Mauceli E."/>
            <person name="MacCallum I."/>
        </authorList>
    </citation>
    <scope>NUCLEOTIDE SEQUENCE [LARGE SCALE GENOMIC DNA]</scope>
    <source>
        <strain evidence="2">Mixed</strain>
        <strain evidence="4">mosaic</strain>
    </source>
</reference>
<dbReference type="HOGENOM" id="CLU_318652_0_0_1"/>
<keyword evidence="4" id="KW-1185">Reference proteome</keyword>
<accession>B4QRV9</accession>
<dbReference type="Proteomes" id="UP000035880">
    <property type="component" value="Chromosome 3L"/>
</dbReference>
<dbReference type="Bgee" id="FBgn0186542">
    <property type="expression patterns" value="Expressed in male reproductive system and 2 other cell types or tissues"/>
</dbReference>
<feature type="compositionally biased region" description="Basic and acidic residues" evidence="1">
    <location>
        <begin position="321"/>
        <end position="337"/>
    </location>
</feature>
<feature type="compositionally biased region" description="Basic and acidic residues" evidence="1">
    <location>
        <begin position="293"/>
        <end position="306"/>
    </location>
</feature>
<feature type="region of interest" description="Disordered" evidence="1">
    <location>
        <begin position="781"/>
        <end position="800"/>
    </location>
</feature>
<dbReference type="OrthoDB" id="7862929at2759"/>
<evidence type="ECO:0000256" key="1">
    <source>
        <dbReference type="SAM" id="MobiDB-lite"/>
    </source>
</evidence>
<dbReference type="AlphaFoldDB" id="B4QRV9"/>
<dbReference type="KEGG" id="dsi:Dsimw501_GD14869"/>
<proteinExistence type="predicted"/>
<reference evidence="3" key="4">
    <citation type="submission" date="2014-06" db="EMBL/GenBank/DDBJ databases">
        <authorList>
            <person name="Hu T."/>
            <person name="Eisen M.B."/>
            <person name="Thornton K.R."/>
            <person name="Andolfatto P."/>
        </authorList>
    </citation>
    <scope>NUCLEOTIDE SEQUENCE</scope>
    <source>
        <strain evidence="3">W501</strain>
    </source>
</reference>
<feature type="compositionally biased region" description="Basic and acidic residues" evidence="1">
    <location>
        <begin position="782"/>
        <end position="800"/>
    </location>
</feature>
<feature type="compositionally biased region" description="Basic and acidic residues" evidence="1">
    <location>
        <begin position="259"/>
        <end position="272"/>
    </location>
</feature>
<feature type="region of interest" description="Disordered" evidence="1">
    <location>
        <begin position="586"/>
        <end position="638"/>
    </location>
</feature>
<protein>
    <submittedName>
        <fullName evidence="2">GD14869</fullName>
    </submittedName>
</protein>
<feature type="compositionally biased region" description="Basic and acidic residues" evidence="1">
    <location>
        <begin position="191"/>
        <end position="204"/>
    </location>
</feature>
<dbReference type="EMBL" id="CM002912">
    <property type="protein sequence ID" value="KMZ00728.1"/>
    <property type="molecule type" value="Genomic_DNA"/>
</dbReference>
<evidence type="ECO:0000313" key="2">
    <source>
        <dbReference type="EMBL" id="EDX11205.1"/>
    </source>
</evidence>
<sequence length="913" mass="105423">MERLHYPIPLNPNAKYLPNSISNVLYSIQKFDQSTLAWPTCQRKTNVSIGKAFTSPPEVPFAGTATCVIQKGRQCASRCNAKEVQKNTFYQILQASQDQPRIQLSSRIKRKSLDPKSKCDFKDDSIYNDIYDIVRSHTQYKKLPQIEKQPEQQKPISLNPPAVEVYKVRPFANEIKEPSSKTPKSNAKGNKLREKTNELSDSKRITHQSKPKLGESKSSRKHTFKLREKTNELLGSKRTTHHSKPKLAESKSSRKNTNKLREKANELSDSKRTTHHSKPKLAESKNSRKNRNKLQEKTNEITDSRRTSTSMSLQNQLLKFQTRENKQKRNSKSEKHKTTQQLWPIRDKGAVRIPQRSIYNEQSNVGSEIKSNFSTTQLPDPDGQKVQEISTEEQGNLEEKPEQETERASDIKRNSNEESGRRRRKSKLKLKLFNANNNNTIYVVQARNSKGFTRESLSNKRSGKEIYKIQEMKLNPFKEQEEISTLNPQKSDSYILGRSKTRINPNRTRESRASKKISTIREKSLVENISDITIPNNLQTNLKSMSVKPKEQEVNGITAPVKEEIVSKPRKVYPLNSILNVGNISKTMSNPGDQNEKMVQISSQKNKPKDSFEENTAHTTQSTTDKLKSKTKTTSNVSQIKDKSRFFRHKLEPPTPTNSYETEIEALPVYPYEEHDNEDETSYMSESFYLSDRRTVERKSILDRLNLKIRKTNLDMTPEMYQERLIKVKQFLSRHSITENTDTSSIDIEGIPDSDLLMYPYSEIYENRTTVTKVNQPNVSEAIKEDSKPIPRPPDDTRKIQNEKPVCKKTACIICRTIRGNHGPKEAPFMEQMRRENRRRELLAYRAKIEEPRIKSFNILPKDPMNEAKAINLHDLRKKELYTLKSRSNIFGTASSMSRFPKKRNLCTFPSEN</sequence>
<dbReference type="Proteomes" id="UP000000304">
    <property type="component" value="Chromosome 3L"/>
</dbReference>
<feature type="compositionally biased region" description="Polar residues" evidence="1">
    <location>
        <begin position="307"/>
        <end position="319"/>
    </location>
</feature>
<dbReference type="EMBL" id="CM000363">
    <property type="protein sequence ID" value="EDX11205.1"/>
    <property type="molecule type" value="Genomic_DNA"/>
</dbReference>
<reference evidence="2" key="2">
    <citation type="submission" date="2008-06" db="EMBL/GenBank/DDBJ databases">
        <authorList>
            <consortium name="FlyBase"/>
        </authorList>
    </citation>
    <scope>NUCLEOTIDE SEQUENCE</scope>
    <source>
        <strain evidence="2">Mixed</strain>
        <strain evidence="3">W501</strain>
    </source>
</reference>
<feature type="compositionally biased region" description="Basic and acidic residues" evidence="1">
    <location>
        <begin position="607"/>
        <end position="616"/>
    </location>
</feature>
<feature type="compositionally biased region" description="Polar residues" evidence="1">
    <location>
        <begin position="357"/>
        <end position="378"/>
    </location>
</feature>
<gene>
    <name evidence="2" type="primary">Dsim\GD14869</name>
    <name evidence="2" type="ORF">Dsim_GD14869</name>
    <name evidence="3" type="ORF">Dsimw501_GD14869</name>
</gene>
<feature type="region of interest" description="Disordered" evidence="1">
    <location>
        <begin position="174"/>
        <end position="428"/>
    </location>
</feature>
<feature type="compositionally biased region" description="Basic and acidic residues" evidence="1">
    <location>
        <begin position="397"/>
        <end position="420"/>
    </location>
</feature>
<name>B4QRV9_DROSI</name>
<dbReference type="OMA" id="IYRIKEM"/>